<dbReference type="OrthoDB" id="2381513at2759"/>
<gene>
    <name evidence="2" type="ORF">Glove_326g85</name>
</gene>
<dbReference type="AlphaFoldDB" id="A0A397HU38"/>
<name>A0A397HU38_9GLOM</name>
<proteinExistence type="predicted"/>
<feature type="compositionally biased region" description="Basic and acidic residues" evidence="1">
    <location>
        <begin position="32"/>
        <end position="41"/>
    </location>
</feature>
<protein>
    <submittedName>
        <fullName evidence="2">Uncharacterized protein</fullName>
    </submittedName>
</protein>
<comment type="caution">
    <text evidence="2">The sequence shown here is derived from an EMBL/GenBank/DDBJ whole genome shotgun (WGS) entry which is preliminary data.</text>
</comment>
<evidence type="ECO:0000256" key="1">
    <source>
        <dbReference type="SAM" id="MobiDB-lite"/>
    </source>
</evidence>
<accession>A0A397HU38</accession>
<reference evidence="2 3" key="1">
    <citation type="submission" date="2018-08" db="EMBL/GenBank/DDBJ databases">
        <title>Genome and evolution of the arbuscular mycorrhizal fungus Diversispora epigaea (formerly Glomus versiforme) and its bacterial endosymbionts.</title>
        <authorList>
            <person name="Sun X."/>
            <person name="Fei Z."/>
            <person name="Harrison M."/>
        </authorList>
    </citation>
    <scope>NUCLEOTIDE SEQUENCE [LARGE SCALE GENOMIC DNA]</scope>
    <source>
        <strain evidence="2 3">IT104</strain>
    </source>
</reference>
<evidence type="ECO:0000313" key="2">
    <source>
        <dbReference type="EMBL" id="RHZ64100.1"/>
    </source>
</evidence>
<sequence>MDTPYTKSLPDLVMSILNGKQPMKRSNINSDVRSRSNPDSKFHRKNNSNANASNIAVAEITRFVTIYQKIHVLQVIAAGLMVNEYEEERFAEYQYQLEVYQ</sequence>
<organism evidence="2 3">
    <name type="scientific">Diversispora epigaea</name>
    <dbReference type="NCBI Taxonomy" id="1348612"/>
    <lineage>
        <taxon>Eukaryota</taxon>
        <taxon>Fungi</taxon>
        <taxon>Fungi incertae sedis</taxon>
        <taxon>Mucoromycota</taxon>
        <taxon>Glomeromycotina</taxon>
        <taxon>Glomeromycetes</taxon>
        <taxon>Diversisporales</taxon>
        <taxon>Diversisporaceae</taxon>
        <taxon>Diversispora</taxon>
    </lineage>
</organism>
<feature type="region of interest" description="Disordered" evidence="1">
    <location>
        <begin position="22"/>
        <end position="47"/>
    </location>
</feature>
<evidence type="ECO:0000313" key="3">
    <source>
        <dbReference type="Proteomes" id="UP000266861"/>
    </source>
</evidence>
<dbReference type="EMBL" id="PQFF01000298">
    <property type="protein sequence ID" value="RHZ64100.1"/>
    <property type="molecule type" value="Genomic_DNA"/>
</dbReference>
<keyword evidence="3" id="KW-1185">Reference proteome</keyword>
<dbReference type="Proteomes" id="UP000266861">
    <property type="component" value="Unassembled WGS sequence"/>
</dbReference>